<dbReference type="Proteomes" id="UP000712281">
    <property type="component" value="Unassembled WGS sequence"/>
</dbReference>
<name>A0A8S9KUJ0_BRACR</name>
<accession>A0A8S9KUJ0</accession>
<proteinExistence type="predicted"/>
<dbReference type="AlphaFoldDB" id="A0A8S9KUJ0"/>
<dbReference type="EMBL" id="QGKW02000717">
    <property type="protein sequence ID" value="KAF2598674.1"/>
    <property type="molecule type" value="Genomic_DNA"/>
</dbReference>
<gene>
    <name evidence="1" type="ORF">F2Q68_00011404</name>
</gene>
<evidence type="ECO:0000313" key="2">
    <source>
        <dbReference type="Proteomes" id="UP000712281"/>
    </source>
</evidence>
<organism evidence="1 2">
    <name type="scientific">Brassica cretica</name>
    <name type="common">Mustard</name>
    <dbReference type="NCBI Taxonomy" id="69181"/>
    <lineage>
        <taxon>Eukaryota</taxon>
        <taxon>Viridiplantae</taxon>
        <taxon>Streptophyta</taxon>
        <taxon>Embryophyta</taxon>
        <taxon>Tracheophyta</taxon>
        <taxon>Spermatophyta</taxon>
        <taxon>Magnoliopsida</taxon>
        <taxon>eudicotyledons</taxon>
        <taxon>Gunneridae</taxon>
        <taxon>Pentapetalae</taxon>
        <taxon>rosids</taxon>
        <taxon>malvids</taxon>
        <taxon>Brassicales</taxon>
        <taxon>Brassicaceae</taxon>
        <taxon>Brassiceae</taxon>
        <taxon>Brassica</taxon>
    </lineage>
</organism>
<sequence length="63" mass="7211">MTIFRTQILAIASNLGYVVAPPLQTQMAAQQAGYEAQRRLNHQMMEMIQRMYPNKVFPDVSDP</sequence>
<comment type="caution">
    <text evidence="1">The sequence shown here is derived from an EMBL/GenBank/DDBJ whole genome shotgun (WGS) entry which is preliminary data.</text>
</comment>
<protein>
    <submittedName>
        <fullName evidence="1">Uncharacterized protein</fullName>
    </submittedName>
</protein>
<evidence type="ECO:0000313" key="1">
    <source>
        <dbReference type="EMBL" id="KAF2598674.1"/>
    </source>
</evidence>
<reference evidence="1" key="1">
    <citation type="submission" date="2019-12" db="EMBL/GenBank/DDBJ databases">
        <title>Genome sequencing and annotation of Brassica cretica.</title>
        <authorList>
            <person name="Studholme D.J."/>
            <person name="Sarris P.F."/>
        </authorList>
    </citation>
    <scope>NUCLEOTIDE SEQUENCE</scope>
    <source>
        <strain evidence="1">PFS-001/15</strain>
        <tissue evidence="1">Leaf</tissue>
    </source>
</reference>